<protein>
    <recommendedName>
        <fullName evidence="4">Lipoprotein</fullName>
    </recommendedName>
</protein>
<organism evidence="2 3">
    <name type="scientific">Cellulophaga fucicola</name>
    <dbReference type="NCBI Taxonomy" id="76595"/>
    <lineage>
        <taxon>Bacteria</taxon>
        <taxon>Pseudomonadati</taxon>
        <taxon>Bacteroidota</taxon>
        <taxon>Flavobacteriia</taxon>
        <taxon>Flavobacteriales</taxon>
        <taxon>Flavobacteriaceae</taxon>
        <taxon>Cellulophaga</taxon>
    </lineage>
</organism>
<reference evidence="3" key="1">
    <citation type="submission" date="2016-11" db="EMBL/GenBank/DDBJ databases">
        <authorList>
            <person name="Varghese N."/>
            <person name="Submissions S."/>
        </authorList>
    </citation>
    <scope>NUCLEOTIDE SEQUENCE [LARGE SCALE GENOMIC DNA]</scope>
    <source>
        <strain evidence="3">DSM 24786</strain>
    </source>
</reference>
<sequence length="141" mass="16237">MKKRLSILMLVVASFSFTACSLDDDDNTNFKYVNLEVLSADVPETFEFGEKYTINVTYANPNTCTYFEGFDIHKHQLTEREVYPIGTELVGSNSDCQESTEEVEVSFDFEVIYKEDYLFKFWTGKNADGEDEYLEIVVPVN</sequence>
<evidence type="ECO:0000256" key="1">
    <source>
        <dbReference type="SAM" id="SignalP"/>
    </source>
</evidence>
<dbReference type="Proteomes" id="UP000183257">
    <property type="component" value="Unassembled WGS sequence"/>
</dbReference>
<dbReference type="STRING" id="76595.SAMN05660313_02561"/>
<dbReference type="PROSITE" id="PS51257">
    <property type="entry name" value="PROKAR_LIPOPROTEIN"/>
    <property type="match status" value="1"/>
</dbReference>
<name>A0A1K1QBU0_9FLAO</name>
<gene>
    <name evidence="2" type="ORF">SAMN05660313_02561</name>
</gene>
<dbReference type="AlphaFoldDB" id="A0A1K1QBU0"/>
<evidence type="ECO:0000313" key="2">
    <source>
        <dbReference type="EMBL" id="SFW57188.1"/>
    </source>
</evidence>
<accession>A0A1K1QBU0</accession>
<keyword evidence="1" id="KW-0732">Signal</keyword>
<proteinExistence type="predicted"/>
<feature type="chain" id="PRO_5012340149" description="Lipoprotein" evidence="1">
    <location>
        <begin position="22"/>
        <end position="141"/>
    </location>
</feature>
<feature type="signal peptide" evidence="1">
    <location>
        <begin position="1"/>
        <end position="21"/>
    </location>
</feature>
<evidence type="ECO:0000313" key="3">
    <source>
        <dbReference type="Proteomes" id="UP000183257"/>
    </source>
</evidence>
<dbReference type="RefSeq" id="WP_072304186.1">
    <property type="nucleotide sequence ID" value="NZ_FPIY01000003.1"/>
</dbReference>
<keyword evidence="3" id="KW-1185">Reference proteome</keyword>
<dbReference type="OrthoDB" id="893802at2"/>
<dbReference type="EMBL" id="FPIY01000003">
    <property type="protein sequence ID" value="SFW57188.1"/>
    <property type="molecule type" value="Genomic_DNA"/>
</dbReference>
<evidence type="ECO:0008006" key="4">
    <source>
        <dbReference type="Google" id="ProtNLM"/>
    </source>
</evidence>